<evidence type="ECO:0000313" key="1">
    <source>
        <dbReference type="EMBL" id="KIM89704.1"/>
    </source>
</evidence>
<gene>
    <name evidence="1" type="ORF">PILCRDRAFT_193996</name>
</gene>
<accession>A0A0C3GDC1</accession>
<organism evidence="1 2">
    <name type="scientific">Piloderma croceum (strain F 1598)</name>
    <dbReference type="NCBI Taxonomy" id="765440"/>
    <lineage>
        <taxon>Eukaryota</taxon>
        <taxon>Fungi</taxon>
        <taxon>Dikarya</taxon>
        <taxon>Basidiomycota</taxon>
        <taxon>Agaricomycotina</taxon>
        <taxon>Agaricomycetes</taxon>
        <taxon>Agaricomycetidae</taxon>
        <taxon>Atheliales</taxon>
        <taxon>Atheliaceae</taxon>
        <taxon>Piloderma</taxon>
    </lineage>
</organism>
<sequence>MINRYHRLLRFSGPIYTAMMKWAPTVFSPNYPVQFVNRSTDCPRYTLIIAVTSVPPVGDKIQPIMSAHTGESYFR</sequence>
<dbReference type="EMBL" id="KN832974">
    <property type="protein sequence ID" value="KIM89704.1"/>
    <property type="molecule type" value="Genomic_DNA"/>
</dbReference>
<protein>
    <submittedName>
        <fullName evidence="1">Uncharacterized protein</fullName>
    </submittedName>
</protein>
<proteinExistence type="predicted"/>
<keyword evidence="2" id="KW-1185">Reference proteome</keyword>
<dbReference type="HOGENOM" id="CLU_2671913_0_0_1"/>
<name>A0A0C3GDC1_PILCF</name>
<reference evidence="1 2" key="1">
    <citation type="submission" date="2014-04" db="EMBL/GenBank/DDBJ databases">
        <authorList>
            <consortium name="DOE Joint Genome Institute"/>
            <person name="Kuo A."/>
            <person name="Tarkka M."/>
            <person name="Buscot F."/>
            <person name="Kohler A."/>
            <person name="Nagy L.G."/>
            <person name="Floudas D."/>
            <person name="Copeland A."/>
            <person name="Barry K.W."/>
            <person name="Cichocki N."/>
            <person name="Veneault-Fourrey C."/>
            <person name="LaButti K."/>
            <person name="Lindquist E.A."/>
            <person name="Lipzen A."/>
            <person name="Lundell T."/>
            <person name="Morin E."/>
            <person name="Murat C."/>
            <person name="Sun H."/>
            <person name="Tunlid A."/>
            <person name="Henrissat B."/>
            <person name="Grigoriev I.V."/>
            <person name="Hibbett D.S."/>
            <person name="Martin F."/>
            <person name="Nordberg H.P."/>
            <person name="Cantor M.N."/>
            <person name="Hua S.X."/>
        </authorList>
    </citation>
    <scope>NUCLEOTIDE SEQUENCE [LARGE SCALE GENOMIC DNA]</scope>
    <source>
        <strain evidence="1 2">F 1598</strain>
    </source>
</reference>
<dbReference type="InParanoid" id="A0A0C3GDC1"/>
<dbReference type="AlphaFoldDB" id="A0A0C3GDC1"/>
<evidence type="ECO:0000313" key="2">
    <source>
        <dbReference type="Proteomes" id="UP000054166"/>
    </source>
</evidence>
<reference evidence="2" key="2">
    <citation type="submission" date="2015-01" db="EMBL/GenBank/DDBJ databases">
        <title>Evolutionary Origins and Diversification of the Mycorrhizal Mutualists.</title>
        <authorList>
            <consortium name="DOE Joint Genome Institute"/>
            <consortium name="Mycorrhizal Genomics Consortium"/>
            <person name="Kohler A."/>
            <person name="Kuo A."/>
            <person name="Nagy L.G."/>
            <person name="Floudas D."/>
            <person name="Copeland A."/>
            <person name="Barry K.W."/>
            <person name="Cichocki N."/>
            <person name="Veneault-Fourrey C."/>
            <person name="LaButti K."/>
            <person name="Lindquist E.A."/>
            <person name="Lipzen A."/>
            <person name="Lundell T."/>
            <person name="Morin E."/>
            <person name="Murat C."/>
            <person name="Riley R."/>
            <person name="Ohm R."/>
            <person name="Sun H."/>
            <person name="Tunlid A."/>
            <person name="Henrissat B."/>
            <person name="Grigoriev I.V."/>
            <person name="Hibbett D.S."/>
            <person name="Martin F."/>
        </authorList>
    </citation>
    <scope>NUCLEOTIDE SEQUENCE [LARGE SCALE GENOMIC DNA]</scope>
    <source>
        <strain evidence="2">F 1598</strain>
    </source>
</reference>
<dbReference type="Proteomes" id="UP000054166">
    <property type="component" value="Unassembled WGS sequence"/>
</dbReference>